<comment type="caution">
    <text evidence="1">The sequence shown here is derived from an EMBL/GenBank/DDBJ whole genome shotgun (WGS) entry which is preliminary data.</text>
</comment>
<organism evidence="1 2">
    <name type="scientific">Datura stramonium</name>
    <name type="common">Jimsonweed</name>
    <name type="synonym">Common thornapple</name>
    <dbReference type="NCBI Taxonomy" id="4076"/>
    <lineage>
        <taxon>Eukaryota</taxon>
        <taxon>Viridiplantae</taxon>
        <taxon>Streptophyta</taxon>
        <taxon>Embryophyta</taxon>
        <taxon>Tracheophyta</taxon>
        <taxon>Spermatophyta</taxon>
        <taxon>Magnoliopsida</taxon>
        <taxon>eudicotyledons</taxon>
        <taxon>Gunneridae</taxon>
        <taxon>Pentapetalae</taxon>
        <taxon>asterids</taxon>
        <taxon>lamiids</taxon>
        <taxon>Solanales</taxon>
        <taxon>Solanaceae</taxon>
        <taxon>Solanoideae</taxon>
        <taxon>Datureae</taxon>
        <taxon>Datura</taxon>
    </lineage>
</organism>
<sequence length="110" mass="12655">MLLIRRLPFDNEELIQVTHCVSAIITGTSIEKKWDRGALIVPYRVGSYDCYVITGQVNATYKFGVLDNVVDVEVPILLELPFLATDRDLMDLELNNHEIIFKVDKRMKFP</sequence>
<dbReference type="EMBL" id="JACEIK010000055">
    <property type="protein sequence ID" value="MCD7448195.1"/>
    <property type="molecule type" value="Genomic_DNA"/>
</dbReference>
<name>A0ABS8RMZ8_DATST</name>
<dbReference type="Proteomes" id="UP000823775">
    <property type="component" value="Unassembled WGS sequence"/>
</dbReference>
<keyword evidence="2" id="KW-1185">Reference proteome</keyword>
<proteinExistence type="predicted"/>
<protein>
    <submittedName>
        <fullName evidence="1">Uncharacterized protein</fullName>
    </submittedName>
</protein>
<evidence type="ECO:0000313" key="2">
    <source>
        <dbReference type="Proteomes" id="UP000823775"/>
    </source>
</evidence>
<reference evidence="1 2" key="1">
    <citation type="journal article" date="2021" name="BMC Genomics">
        <title>Datura genome reveals duplications of psychoactive alkaloid biosynthetic genes and high mutation rate following tissue culture.</title>
        <authorList>
            <person name="Rajewski A."/>
            <person name="Carter-House D."/>
            <person name="Stajich J."/>
            <person name="Litt A."/>
        </authorList>
    </citation>
    <scope>NUCLEOTIDE SEQUENCE [LARGE SCALE GENOMIC DNA]</scope>
    <source>
        <strain evidence="1">AR-01</strain>
    </source>
</reference>
<gene>
    <name evidence="1" type="ORF">HAX54_039550</name>
</gene>
<evidence type="ECO:0000313" key="1">
    <source>
        <dbReference type="EMBL" id="MCD7448195.1"/>
    </source>
</evidence>
<accession>A0ABS8RMZ8</accession>